<proteinExistence type="predicted"/>
<evidence type="ECO:0000313" key="2">
    <source>
        <dbReference type="EMBL" id="CAF1565204.1"/>
    </source>
</evidence>
<reference evidence="1" key="1">
    <citation type="submission" date="2021-02" db="EMBL/GenBank/DDBJ databases">
        <authorList>
            <person name="Nowell W R."/>
        </authorList>
    </citation>
    <scope>NUCLEOTIDE SEQUENCE</scope>
</reference>
<gene>
    <name evidence="2" type="ORF">JXQ802_LOCUS44706</name>
    <name evidence="1" type="ORF">PYM288_LOCUS29260</name>
</gene>
<dbReference type="EMBL" id="CAJNOH010002348">
    <property type="protein sequence ID" value="CAF1288398.1"/>
    <property type="molecule type" value="Genomic_DNA"/>
</dbReference>
<evidence type="ECO:0000313" key="3">
    <source>
        <dbReference type="Proteomes" id="UP000663854"/>
    </source>
</evidence>
<name>A0A815CUR5_9BILA</name>
<evidence type="ECO:0000313" key="4">
    <source>
        <dbReference type="Proteomes" id="UP000663870"/>
    </source>
</evidence>
<keyword evidence="4" id="KW-1185">Reference proteome</keyword>
<organism evidence="1 3">
    <name type="scientific">Rotaria sordida</name>
    <dbReference type="NCBI Taxonomy" id="392033"/>
    <lineage>
        <taxon>Eukaryota</taxon>
        <taxon>Metazoa</taxon>
        <taxon>Spiralia</taxon>
        <taxon>Gnathifera</taxon>
        <taxon>Rotifera</taxon>
        <taxon>Eurotatoria</taxon>
        <taxon>Bdelloidea</taxon>
        <taxon>Philodinida</taxon>
        <taxon>Philodinidae</taxon>
        <taxon>Rotaria</taxon>
    </lineage>
</organism>
<accession>A0A815CUR5</accession>
<dbReference type="Proteomes" id="UP000663870">
    <property type="component" value="Unassembled WGS sequence"/>
</dbReference>
<evidence type="ECO:0000313" key="1">
    <source>
        <dbReference type="EMBL" id="CAF1288398.1"/>
    </source>
</evidence>
<dbReference type="AlphaFoldDB" id="A0A815CUR5"/>
<comment type="caution">
    <text evidence="1">The sequence shown here is derived from an EMBL/GenBank/DDBJ whole genome shotgun (WGS) entry which is preliminary data.</text>
</comment>
<protein>
    <submittedName>
        <fullName evidence="1">Uncharacterized protein</fullName>
    </submittedName>
</protein>
<sequence>MSAEDITEGLPEKVTIEASGFSSAGYPKEKEGIFPPINVVIVEACNVTSDGRIYLINSSEMSGTYLALAKDIYIELNETQN</sequence>
<dbReference type="Proteomes" id="UP000663854">
    <property type="component" value="Unassembled WGS sequence"/>
</dbReference>
<dbReference type="EMBL" id="CAJNOL010003508">
    <property type="protein sequence ID" value="CAF1565204.1"/>
    <property type="molecule type" value="Genomic_DNA"/>
</dbReference>